<accession>A0A1B7KV67</accession>
<comment type="caution">
    <text evidence="2">The sequence shown here is derived from an EMBL/GenBank/DDBJ whole genome shotgun (WGS) entry which is preliminary data.</text>
</comment>
<dbReference type="AlphaFoldDB" id="A0A1B7KV67"/>
<organism evidence="2 3">
    <name type="scientific">Parageobacillus thermoglucosidasius</name>
    <name type="common">Geobacillus thermoglucosidasius</name>
    <dbReference type="NCBI Taxonomy" id="1426"/>
    <lineage>
        <taxon>Bacteria</taxon>
        <taxon>Bacillati</taxon>
        <taxon>Bacillota</taxon>
        <taxon>Bacilli</taxon>
        <taxon>Bacillales</taxon>
        <taxon>Anoxybacillaceae</taxon>
        <taxon>Parageobacillus</taxon>
    </lineage>
</organism>
<feature type="domain" description="CRISPR system ring nuclease SSO1393-like" evidence="1">
    <location>
        <begin position="69"/>
        <end position="200"/>
    </location>
</feature>
<dbReference type="EMBL" id="LXMA01000004">
    <property type="protein sequence ID" value="OAT73989.1"/>
    <property type="molecule type" value="Genomic_DNA"/>
</dbReference>
<proteinExistence type="predicted"/>
<dbReference type="Proteomes" id="UP000078290">
    <property type="component" value="Unassembled WGS sequence"/>
</dbReference>
<name>A0A1B7KV67_PARTM</name>
<dbReference type="Pfam" id="PF09651">
    <property type="entry name" value="Cas_APE2256"/>
    <property type="match status" value="1"/>
</dbReference>
<protein>
    <submittedName>
        <fullName evidence="2">CRISPR-associated protein</fullName>
    </submittedName>
</protein>
<gene>
    <name evidence="2" type="ORF">A7K69_16910</name>
</gene>
<dbReference type="InterPro" id="IPR013442">
    <property type="entry name" value="SSO1393-like"/>
</dbReference>
<evidence type="ECO:0000313" key="2">
    <source>
        <dbReference type="EMBL" id="OAT73989.1"/>
    </source>
</evidence>
<evidence type="ECO:0000313" key="3">
    <source>
        <dbReference type="Proteomes" id="UP000078290"/>
    </source>
</evidence>
<dbReference type="Gene3D" id="3.40.50.10770">
    <property type="entry name" value="Hypothetical protein VC1899 like domain (Restriction endonuclease-like)"/>
    <property type="match status" value="1"/>
</dbReference>
<evidence type="ECO:0000259" key="1">
    <source>
        <dbReference type="Pfam" id="PF09651"/>
    </source>
</evidence>
<sequence length="399" mass="46950">MYQHIVITCGVSLLTGRANVFSINRDETMAEIRLLLDEKEINEEMEKKIECWLQYAKQFAHEVEHRPNRVSAEYSTVHELRKKGKLAERPTIVLFVTQTVGGRIVESILTSLLEMHFQANVRVIYVDIDVKNPKRMQETLGEYMSKLSYALSQGEPTSTCFAPIGGYKVMTSLGYIVGAFLNYPTAYLHEDHQVLHEIPPVPIHIKEEFVYEHLDLLRKCQKDVVPVQALSYQERQCVEQYPSLFYQEDGFVCLSAFGEFLLEQEKYRHLFDTAYFVSKQIADVLEHNRHQSLFIFQQLHELVKKLKYKEGNVSDLQHEKEFKTIRQEQVKYHLYKGASNGQTVFRLAYRYDEREDRLYANYLWLDHDRYEREASQGRGLYEDWSEFLDITNDLMTVVK</sequence>
<reference evidence="3" key="1">
    <citation type="submission" date="2016-05" db="EMBL/GenBank/DDBJ databases">
        <authorList>
            <person name="Wang W."/>
            <person name="Zhu L."/>
        </authorList>
    </citation>
    <scope>NUCLEOTIDE SEQUENCE [LARGE SCALE GENOMIC DNA]</scope>
    <source>
        <strain evidence="3">W-2</strain>
    </source>
</reference>
<dbReference type="OrthoDB" id="2973119at2"/>
<dbReference type="RefSeq" id="WP_064550506.1">
    <property type="nucleotide sequence ID" value="NZ_LXMA01000004.1"/>
</dbReference>